<dbReference type="Proteomes" id="UP000805193">
    <property type="component" value="Unassembled WGS sequence"/>
</dbReference>
<comment type="caution">
    <text evidence="1">The sequence shown here is derived from an EMBL/GenBank/DDBJ whole genome shotgun (WGS) entry which is preliminary data.</text>
</comment>
<reference evidence="1 2" key="1">
    <citation type="journal article" date="2020" name="Cell">
        <title>Large-Scale Comparative Analyses of Tick Genomes Elucidate Their Genetic Diversity and Vector Capacities.</title>
        <authorList>
            <consortium name="Tick Genome and Microbiome Consortium (TIGMIC)"/>
            <person name="Jia N."/>
            <person name="Wang J."/>
            <person name="Shi W."/>
            <person name="Du L."/>
            <person name="Sun Y."/>
            <person name="Zhan W."/>
            <person name="Jiang J.F."/>
            <person name="Wang Q."/>
            <person name="Zhang B."/>
            <person name="Ji P."/>
            <person name="Bell-Sakyi L."/>
            <person name="Cui X.M."/>
            <person name="Yuan T.T."/>
            <person name="Jiang B.G."/>
            <person name="Yang W.F."/>
            <person name="Lam T.T."/>
            <person name="Chang Q.C."/>
            <person name="Ding S.J."/>
            <person name="Wang X.J."/>
            <person name="Zhu J.G."/>
            <person name="Ruan X.D."/>
            <person name="Zhao L."/>
            <person name="Wei J.T."/>
            <person name="Ye R.Z."/>
            <person name="Que T.C."/>
            <person name="Du C.H."/>
            <person name="Zhou Y.H."/>
            <person name="Cheng J.X."/>
            <person name="Dai P.F."/>
            <person name="Guo W.B."/>
            <person name="Han X.H."/>
            <person name="Huang E.J."/>
            <person name="Li L.F."/>
            <person name="Wei W."/>
            <person name="Gao Y.C."/>
            <person name="Liu J.Z."/>
            <person name="Shao H.Z."/>
            <person name="Wang X."/>
            <person name="Wang C.C."/>
            <person name="Yang T.C."/>
            <person name="Huo Q.B."/>
            <person name="Li W."/>
            <person name="Chen H.Y."/>
            <person name="Chen S.E."/>
            <person name="Zhou L.G."/>
            <person name="Ni X.B."/>
            <person name="Tian J.H."/>
            <person name="Sheng Y."/>
            <person name="Liu T."/>
            <person name="Pan Y.S."/>
            <person name="Xia L.Y."/>
            <person name="Li J."/>
            <person name="Zhao F."/>
            <person name="Cao W.C."/>
        </authorList>
    </citation>
    <scope>NUCLEOTIDE SEQUENCE [LARGE SCALE GENOMIC DNA]</scope>
    <source>
        <strain evidence="1">Iper-2018</strain>
    </source>
</reference>
<sequence>MAGQAAWSVHRLLVSACIFFAFTSAEPSCQETTPIYYMHPEYTCSDLSSPDELLQHMPKNMNSSRIEVVLKDSRLNHFPPGAFAGNKVTSLVLNNVTVKTFALPGASGSVFDELQDTLEKLVFYKNSSLPETWSMLKNVKHLEELVFFRISRLRLGDDFNDLPTSMKNVAVVQSSMTEVGSGWMSSLQKLEKVRIENSDFKVFSRAMLPRPAESLRELVITRTPITSLPSDFSEGFPALSMLNLRLNKITTFEEAALAPLKKTGATVVLTGNSLHCDCKLAFLLAYPDGWHYPKCETPDVLAKTPFKGLDAGKLGCGDVVAGSEKPE</sequence>
<keyword evidence="2" id="KW-1185">Reference proteome</keyword>
<protein>
    <submittedName>
        <fullName evidence="1">Uncharacterized protein</fullName>
    </submittedName>
</protein>
<gene>
    <name evidence="1" type="ORF">HPB47_004439</name>
</gene>
<organism evidence="1 2">
    <name type="scientific">Ixodes persulcatus</name>
    <name type="common">Taiga tick</name>
    <dbReference type="NCBI Taxonomy" id="34615"/>
    <lineage>
        <taxon>Eukaryota</taxon>
        <taxon>Metazoa</taxon>
        <taxon>Ecdysozoa</taxon>
        <taxon>Arthropoda</taxon>
        <taxon>Chelicerata</taxon>
        <taxon>Arachnida</taxon>
        <taxon>Acari</taxon>
        <taxon>Parasitiformes</taxon>
        <taxon>Ixodida</taxon>
        <taxon>Ixodoidea</taxon>
        <taxon>Ixodidae</taxon>
        <taxon>Ixodinae</taxon>
        <taxon>Ixodes</taxon>
    </lineage>
</organism>
<evidence type="ECO:0000313" key="1">
    <source>
        <dbReference type="EMBL" id="KAG0418995.1"/>
    </source>
</evidence>
<dbReference type="EMBL" id="JABSTQ010010676">
    <property type="protein sequence ID" value="KAG0418995.1"/>
    <property type="molecule type" value="Genomic_DNA"/>
</dbReference>
<accession>A0AC60PFU7</accession>
<evidence type="ECO:0000313" key="2">
    <source>
        <dbReference type="Proteomes" id="UP000805193"/>
    </source>
</evidence>
<proteinExistence type="predicted"/>
<name>A0AC60PFU7_IXOPE</name>